<evidence type="ECO:0000313" key="2">
    <source>
        <dbReference type="EMBL" id="MDT0320288.1"/>
    </source>
</evidence>
<feature type="transmembrane region" description="Helical" evidence="1">
    <location>
        <begin position="263"/>
        <end position="286"/>
    </location>
</feature>
<keyword evidence="1" id="KW-1133">Transmembrane helix</keyword>
<accession>A0ABU2LRS6</accession>
<name>A0ABU2LRS6_9ACTN</name>
<organism evidence="2 3">
    <name type="scientific">Streptomyces millisiae</name>
    <dbReference type="NCBI Taxonomy" id="3075542"/>
    <lineage>
        <taxon>Bacteria</taxon>
        <taxon>Bacillati</taxon>
        <taxon>Actinomycetota</taxon>
        <taxon>Actinomycetes</taxon>
        <taxon>Kitasatosporales</taxon>
        <taxon>Streptomycetaceae</taxon>
        <taxon>Streptomyces</taxon>
    </lineage>
</organism>
<evidence type="ECO:0000313" key="3">
    <source>
        <dbReference type="Proteomes" id="UP001183420"/>
    </source>
</evidence>
<dbReference type="EMBL" id="JAVREM010000023">
    <property type="protein sequence ID" value="MDT0320288.1"/>
    <property type="molecule type" value="Genomic_DNA"/>
</dbReference>
<feature type="transmembrane region" description="Helical" evidence="1">
    <location>
        <begin position="298"/>
        <end position="326"/>
    </location>
</feature>
<keyword evidence="3" id="KW-1185">Reference proteome</keyword>
<proteinExistence type="predicted"/>
<keyword evidence="1" id="KW-0472">Membrane</keyword>
<dbReference type="Proteomes" id="UP001183420">
    <property type="component" value="Unassembled WGS sequence"/>
</dbReference>
<reference evidence="3" key="1">
    <citation type="submission" date="2023-07" db="EMBL/GenBank/DDBJ databases">
        <title>30 novel species of actinomycetes from the DSMZ collection.</title>
        <authorList>
            <person name="Nouioui I."/>
        </authorList>
    </citation>
    <scope>NUCLEOTIDE SEQUENCE [LARGE SCALE GENOMIC DNA]</scope>
    <source>
        <strain evidence="3">DSM 44918</strain>
    </source>
</reference>
<evidence type="ECO:0000256" key="1">
    <source>
        <dbReference type="SAM" id="Phobius"/>
    </source>
</evidence>
<protein>
    <submittedName>
        <fullName evidence="2">Uncharacterized protein</fullName>
    </submittedName>
</protein>
<feature type="transmembrane region" description="Helical" evidence="1">
    <location>
        <begin position="347"/>
        <end position="372"/>
    </location>
</feature>
<gene>
    <name evidence="2" type="ORF">RNC47_18285</name>
</gene>
<comment type="caution">
    <text evidence="2">The sequence shown here is derived from an EMBL/GenBank/DDBJ whole genome shotgun (WGS) entry which is preliminary data.</text>
</comment>
<feature type="transmembrane region" description="Helical" evidence="1">
    <location>
        <begin position="442"/>
        <end position="461"/>
    </location>
</feature>
<dbReference type="RefSeq" id="WP_311600094.1">
    <property type="nucleotide sequence ID" value="NZ_JAVREM010000023.1"/>
</dbReference>
<keyword evidence="1" id="KW-0812">Transmembrane</keyword>
<sequence>MLLVESLLADWGPGAPVPVLLPLSSWDPESENLRHWVARKIAEDYPGVLTEQVSAHELVEDNHVLPVFDGLDEVAAKKRSLALRKIGTSYDSRDPMVLTCRDAEFEAALMVGGGLTAASVVSMLDIPLADVTDYLCPLDGDTPWRRVLPELARRPGMARAAGSPLLVGLLRGHYDVPGRHPGELLNTSTFPDSTAVERLVLDDVVPTAFARRPVGDRGSERRRRWPEPLAQRWLRYLAARAHGGGLAWWRLAEPALHGLPQRVVALAAVAGGIWFAAALAMARFALREAQVAPDFGQALGLLLLLAVLACGVAMAFCITLTSETAATSRIWRRIEAVPGTARRARRLGALLGVYLVLGLSCGGAATVVPWVVVGTLNAVSISAEECAAQAESRGADTCLSPFAIPAPAPGSVAIPGSFPEFRPENASGVEADWQAFVRHGPALVTAGLAIASVTFLYGLVSPPARDTSPTPRSSLAAARRRALGAALLQTVGFVIVGTFPTLLFHPPTAVVGFGALLALTLVLWQLSRSAWAQYRVAHALLALHGHVPWRLMAFCDDAHRRNVLRQAGSAYEFRHETLRRHLAADP</sequence>
<feature type="transmembrane region" description="Helical" evidence="1">
    <location>
        <begin position="509"/>
        <end position="526"/>
    </location>
</feature>
<feature type="transmembrane region" description="Helical" evidence="1">
    <location>
        <begin position="482"/>
        <end position="503"/>
    </location>
</feature>